<comment type="caution">
    <text evidence="13">The sequence shown here is derived from an EMBL/GenBank/DDBJ whole genome shotgun (WGS) entry which is preliminary data.</text>
</comment>
<dbReference type="GO" id="GO:0061630">
    <property type="term" value="F:ubiquitin protein ligase activity"/>
    <property type="evidence" value="ECO:0007669"/>
    <property type="project" value="UniProtKB-EC"/>
</dbReference>
<evidence type="ECO:0000256" key="11">
    <source>
        <dbReference type="SAM" id="Coils"/>
    </source>
</evidence>
<dbReference type="CDD" id="cd16448">
    <property type="entry name" value="RING-H2"/>
    <property type="match status" value="1"/>
</dbReference>
<evidence type="ECO:0000256" key="4">
    <source>
        <dbReference type="ARBA" id="ARBA00022679"/>
    </source>
</evidence>
<keyword evidence="4" id="KW-0808">Transferase</keyword>
<keyword evidence="11" id="KW-0175">Coiled coil</keyword>
<gene>
    <name evidence="13" type="ORF">PSON_ATCC_30995.1.T1260168</name>
</gene>
<dbReference type="EMBL" id="CAJJDN010000126">
    <property type="protein sequence ID" value="CAD8120529.1"/>
    <property type="molecule type" value="Genomic_DNA"/>
</dbReference>
<comment type="similarity">
    <text evidence="9">Belongs to the E3 ubiquitin-protein ligase UBR1-like family.</text>
</comment>
<keyword evidence="5" id="KW-0479">Metal-binding</keyword>
<sequence>MSKVPLYCKMIQSITEDYQNPINQYQILQTFIFQNQNFGIKQKTFQKQQNSACGQFISDHILSFQCFTCGSEATHMYCQQCFEPEQHRNHQCVMDLKNSGICDCGVQSIIKQEGFCSAHKTQNNFKTQKGIDQIPTYIQNNISDFIQALTQVYSFLMKNIKNNCSNVKIKILNFYHYANFFKDQYLQKLIISQQNIKNFYDTLRKASYIHTILFQTIQSLLEQDFCYQPLITKSLSNFCYSNNGKKIMEILLEYQIYIEVYSKFNYFEIDKILYQLYTDENFKAFMFSQILKYFSQLWLIQEVEITSQNQIIEDLLLKLRESQNINTYFNQIYLQLATYFDPYFSELQTTRKKIHHVFASEIIMSETQFISKEMQKEFFCEKNSVQDFVVLIEKLMYSCNNLCSKIQLIIPSLFRRRFEYKTFIEIGFDQLKVELDHNFNSFLNQDIQINVIKKFNYSKFAISYLIDCLGKGIDRINLDNIPYTKILLADTIHYILDQAKYFSAIRVGLQTIFTNSKCTDKFKQNLIKVLFYQTYCILKKSFDLFSFDIHSISNQLHDGKLQIIKNGMIIQKLFTLFLSYLYCTNKFLEGKQFFLYLLDILDESEQQFECFLNYMFIQILQVYCFINCNNNQHLIEVYQGTEKNTEFSSFEQVDKCFIKLYIFLFGQTVFSRFEESFQKNTIIPQRQLSQIKQKLFYDMIITENDLYNICSPFLTELSDDLKLSLVKIVSNHLNLSTFLEYKKLKALLKEQGILLNENFPKHILQICEVDQTLKKLKLKDEYKILYEPTLMLDKDSKGKIVERFIEQHRTEREIQFGNGIQWDFEQYSNEHYRVLQFTILRNYCASNLIQQNIQNFLFIQKGNFQELCYLILIQIIAQKYFHKNEFELFVNIYIIELEEIQKQQYLDMKKQNLQNLILTIKDLNKQQIEDDQSLKKLKFQIQKDKFKAKFNKQSNQIQKTLDQHEQQYQPVMNEEKSLCFTCKLELTSENTVGMLFIYLKSKQLIVDETIQILENQLKFDIDLGLQTCRHYFHDNCLIECFENTYKNDENDFPNKIQLDCPVCKQPCLFTFHIFEIFDDKKMESLNQSLILHYSILKGDQYFLTDILRTQTLIGIYINLFFDLLIQLFVNPQEYKRDQKDKVFKQLLFCYFETTQGLDLIKDDMLKISKKLDQQTNIILNILNMILEIQLKEKTLNQLRLQIIQLIQQYRQFSKEETFLLISSFGIQSQEILKQQNNEQITQFIEDKYLRNYQSLVYNTQELIKNLLGQTFQQFHGMYFGNKCNLCKFYNSEKKKNKGVSVCLLCQQLLCNYSCAFNENGNLNKHAQTYHKGISIFISLQNSSVYLMSSPLSIKYQKCLYFNDLGERIVTENPKADWNTYVLDVNKANELASIIINCQYSKIIKNKEFNNQLLDDLGIF</sequence>
<dbReference type="CDD" id="cd19670">
    <property type="entry name" value="UBR-box_UBR1_2_3"/>
    <property type="match status" value="1"/>
</dbReference>
<evidence type="ECO:0000256" key="6">
    <source>
        <dbReference type="ARBA" id="ARBA00022771"/>
    </source>
</evidence>
<feature type="zinc finger region" description="UBR-type" evidence="10">
    <location>
        <begin position="51"/>
        <end position="121"/>
    </location>
</feature>
<dbReference type="Proteomes" id="UP000692954">
    <property type="component" value="Unassembled WGS sequence"/>
</dbReference>
<keyword evidence="6" id="KW-0863">Zinc-finger</keyword>
<evidence type="ECO:0000259" key="12">
    <source>
        <dbReference type="PROSITE" id="PS51157"/>
    </source>
</evidence>
<feature type="coiled-coil region" evidence="11">
    <location>
        <begin position="906"/>
        <end position="967"/>
    </location>
</feature>
<accession>A0A8S1QYM4</accession>
<proteinExistence type="inferred from homology"/>
<keyword evidence="8" id="KW-0862">Zinc</keyword>
<evidence type="ECO:0000313" key="14">
    <source>
        <dbReference type="Proteomes" id="UP000692954"/>
    </source>
</evidence>
<dbReference type="Pfam" id="PF02207">
    <property type="entry name" value="zf-UBR"/>
    <property type="match status" value="1"/>
</dbReference>
<organism evidence="13 14">
    <name type="scientific">Paramecium sonneborni</name>
    <dbReference type="NCBI Taxonomy" id="65129"/>
    <lineage>
        <taxon>Eukaryota</taxon>
        <taxon>Sar</taxon>
        <taxon>Alveolata</taxon>
        <taxon>Ciliophora</taxon>
        <taxon>Intramacronucleata</taxon>
        <taxon>Oligohymenophorea</taxon>
        <taxon>Peniculida</taxon>
        <taxon>Parameciidae</taxon>
        <taxon>Paramecium</taxon>
    </lineage>
</organism>
<dbReference type="InterPro" id="IPR003126">
    <property type="entry name" value="Znf_UBR"/>
</dbReference>
<evidence type="ECO:0000256" key="7">
    <source>
        <dbReference type="ARBA" id="ARBA00022786"/>
    </source>
</evidence>
<dbReference type="OrthoDB" id="15304at2759"/>
<evidence type="ECO:0000256" key="9">
    <source>
        <dbReference type="ARBA" id="ARBA00046341"/>
    </source>
</evidence>
<evidence type="ECO:0000313" key="13">
    <source>
        <dbReference type="EMBL" id="CAD8120529.1"/>
    </source>
</evidence>
<protein>
    <recommendedName>
        <fullName evidence="3">RING-type E3 ubiquitin transferase</fullName>
        <ecNumber evidence="3">2.3.2.27</ecNumber>
    </recommendedName>
</protein>
<evidence type="ECO:0000256" key="8">
    <source>
        <dbReference type="ARBA" id="ARBA00022833"/>
    </source>
</evidence>
<keyword evidence="14" id="KW-1185">Reference proteome</keyword>
<dbReference type="PANTHER" id="PTHR38924">
    <property type="entry name" value="ASPARAGINE AND ASPARTATE RICH PROTEIN 1"/>
    <property type="match status" value="1"/>
</dbReference>
<comment type="pathway">
    <text evidence="2">Protein modification; protein ubiquitination.</text>
</comment>
<dbReference type="EC" id="2.3.2.27" evidence="3"/>
<keyword evidence="7" id="KW-0833">Ubl conjugation pathway</keyword>
<dbReference type="PANTHER" id="PTHR38924:SF2">
    <property type="entry name" value="CHROMOSOME UNDETERMINED SCAFFOLD_10, WHOLE GENOME SHOTGUN SEQUENCE"/>
    <property type="match status" value="1"/>
</dbReference>
<dbReference type="PROSITE" id="PS51157">
    <property type="entry name" value="ZF_UBR"/>
    <property type="match status" value="1"/>
</dbReference>
<evidence type="ECO:0000256" key="2">
    <source>
        <dbReference type="ARBA" id="ARBA00004906"/>
    </source>
</evidence>
<evidence type="ECO:0000256" key="1">
    <source>
        <dbReference type="ARBA" id="ARBA00000900"/>
    </source>
</evidence>
<dbReference type="FunFam" id="2.10.110.30:FF:000002">
    <property type="entry name" value="Putative e3 ubiquitin-protein ligase ubr3"/>
    <property type="match status" value="1"/>
</dbReference>
<feature type="domain" description="UBR-type" evidence="12">
    <location>
        <begin position="51"/>
        <end position="121"/>
    </location>
</feature>
<evidence type="ECO:0000256" key="3">
    <source>
        <dbReference type="ARBA" id="ARBA00012483"/>
    </source>
</evidence>
<evidence type="ECO:0000256" key="10">
    <source>
        <dbReference type="PROSITE-ProRule" id="PRU00508"/>
    </source>
</evidence>
<evidence type="ECO:0000256" key="5">
    <source>
        <dbReference type="ARBA" id="ARBA00022723"/>
    </source>
</evidence>
<name>A0A8S1QYM4_9CILI</name>
<reference evidence="13" key="1">
    <citation type="submission" date="2021-01" db="EMBL/GenBank/DDBJ databases">
        <authorList>
            <consortium name="Genoscope - CEA"/>
            <person name="William W."/>
        </authorList>
    </citation>
    <scope>NUCLEOTIDE SEQUENCE</scope>
</reference>
<comment type="catalytic activity">
    <reaction evidence="1">
        <text>S-ubiquitinyl-[E2 ubiquitin-conjugating enzyme]-L-cysteine + [acceptor protein]-L-lysine = [E2 ubiquitin-conjugating enzyme]-L-cysteine + N(6)-ubiquitinyl-[acceptor protein]-L-lysine.</text>
        <dbReference type="EC" id="2.3.2.27"/>
    </reaction>
</comment>
<feature type="coiled-coil region" evidence="11">
    <location>
        <begin position="1188"/>
        <end position="1215"/>
    </location>
</feature>
<dbReference type="SMART" id="SM00396">
    <property type="entry name" value="ZnF_UBR1"/>
    <property type="match status" value="1"/>
</dbReference>
<dbReference type="GO" id="GO:0008270">
    <property type="term" value="F:zinc ion binding"/>
    <property type="evidence" value="ECO:0007669"/>
    <property type="project" value="UniProtKB-KW"/>
</dbReference>